<dbReference type="WBParaSite" id="ES5_v2.g30437.t1">
    <property type="protein sequence ID" value="ES5_v2.g30437.t1"/>
    <property type="gene ID" value="ES5_v2.g30437"/>
</dbReference>
<dbReference type="Proteomes" id="UP000887579">
    <property type="component" value="Unplaced"/>
</dbReference>
<organism evidence="1 2">
    <name type="scientific">Panagrolaimus sp. ES5</name>
    <dbReference type="NCBI Taxonomy" id="591445"/>
    <lineage>
        <taxon>Eukaryota</taxon>
        <taxon>Metazoa</taxon>
        <taxon>Ecdysozoa</taxon>
        <taxon>Nematoda</taxon>
        <taxon>Chromadorea</taxon>
        <taxon>Rhabditida</taxon>
        <taxon>Tylenchina</taxon>
        <taxon>Panagrolaimomorpha</taxon>
        <taxon>Panagrolaimoidea</taxon>
        <taxon>Panagrolaimidae</taxon>
        <taxon>Panagrolaimus</taxon>
    </lineage>
</organism>
<sequence length="70" mass="8000">PVYIANCYASRGRQIANNFELTKLTPAQKNNGLAFSGEEKPDDNKQEMVKKSFNFNFSHRPGLRNRRVNA</sequence>
<protein>
    <submittedName>
        <fullName evidence="2">Uncharacterized protein</fullName>
    </submittedName>
</protein>
<accession>A0AC34GL78</accession>
<evidence type="ECO:0000313" key="1">
    <source>
        <dbReference type="Proteomes" id="UP000887579"/>
    </source>
</evidence>
<reference evidence="2" key="1">
    <citation type="submission" date="2022-11" db="UniProtKB">
        <authorList>
            <consortium name="WormBaseParasite"/>
        </authorList>
    </citation>
    <scope>IDENTIFICATION</scope>
</reference>
<evidence type="ECO:0000313" key="2">
    <source>
        <dbReference type="WBParaSite" id="ES5_v2.g30437.t1"/>
    </source>
</evidence>
<proteinExistence type="predicted"/>
<name>A0AC34GL78_9BILA</name>